<feature type="transmembrane region" description="Helical" evidence="1">
    <location>
        <begin position="45"/>
        <end position="66"/>
    </location>
</feature>
<reference evidence="2 3" key="1">
    <citation type="submission" date="2015-12" db="EMBL/GenBank/DDBJ databases">
        <title>The genome of Folsomia candida.</title>
        <authorList>
            <person name="Faddeeva A."/>
            <person name="Derks M.F."/>
            <person name="Anvar Y."/>
            <person name="Smit S."/>
            <person name="Van Straalen N."/>
            <person name="Roelofs D."/>
        </authorList>
    </citation>
    <scope>NUCLEOTIDE SEQUENCE [LARGE SCALE GENOMIC DNA]</scope>
    <source>
        <strain evidence="2 3">VU population</strain>
        <tissue evidence="2">Whole body</tissue>
    </source>
</reference>
<sequence>MKPSCNSYYKALLNILFLTCVIPYRPDYGTSNNKYVLKYCPVQMVVCVILSSVSLLFSIFHFGLIMTHANIGANPTEIFYHASLLSDISLGTVCMGTIWLKQESIREILCIGAAQKHHVLMRALIALGIITTFVYFSLFEGCQCATSPTCESQLYQWILNTKRVLGKFGYAQYAVNLTANTTLSDLSASETGITAFFVGLLKFMGLFTSFGAALMLTSSVTVQSEVSKILKEFDLMEAV</sequence>
<evidence type="ECO:0000256" key="1">
    <source>
        <dbReference type="SAM" id="Phobius"/>
    </source>
</evidence>
<dbReference type="EMBL" id="LNIX01000005">
    <property type="protein sequence ID" value="OXA53696.1"/>
    <property type="molecule type" value="Genomic_DNA"/>
</dbReference>
<dbReference type="AlphaFoldDB" id="A0A226EAM6"/>
<accession>A0A226EAM6</accession>
<keyword evidence="1" id="KW-0472">Membrane</keyword>
<keyword evidence="1" id="KW-0812">Transmembrane</keyword>
<name>A0A226EAM6_FOLCA</name>
<feature type="transmembrane region" description="Helical" evidence="1">
    <location>
        <begin position="119"/>
        <end position="138"/>
    </location>
</feature>
<protein>
    <submittedName>
        <fullName evidence="2">Uncharacterized protein</fullName>
    </submittedName>
</protein>
<feature type="transmembrane region" description="Helical" evidence="1">
    <location>
        <begin position="193"/>
        <end position="216"/>
    </location>
</feature>
<evidence type="ECO:0000313" key="2">
    <source>
        <dbReference type="EMBL" id="OXA53696.1"/>
    </source>
</evidence>
<keyword evidence="1" id="KW-1133">Transmembrane helix</keyword>
<keyword evidence="3" id="KW-1185">Reference proteome</keyword>
<gene>
    <name evidence="2" type="ORF">Fcan01_11325</name>
</gene>
<comment type="caution">
    <text evidence="2">The sequence shown here is derived from an EMBL/GenBank/DDBJ whole genome shotgun (WGS) entry which is preliminary data.</text>
</comment>
<evidence type="ECO:0000313" key="3">
    <source>
        <dbReference type="Proteomes" id="UP000198287"/>
    </source>
</evidence>
<dbReference type="Proteomes" id="UP000198287">
    <property type="component" value="Unassembled WGS sequence"/>
</dbReference>
<organism evidence="2 3">
    <name type="scientific">Folsomia candida</name>
    <name type="common">Springtail</name>
    <dbReference type="NCBI Taxonomy" id="158441"/>
    <lineage>
        <taxon>Eukaryota</taxon>
        <taxon>Metazoa</taxon>
        <taxon>Ecdysozoa</taxon>
        <taxon>Arthropoda</taxon>
        <taxon>Hexapoda</taxon>
        <taxon>Collembola</taxon>
        <taxon>Entomobryomorpha</taxon>
        <taxon>Isotomoidea</taxon>
        <taxon>Isotomidae</taxon>
        <taxon>Proisotominae</taxon>
        <taxon>Folsomia</taxon>
    </lineage>
</organism>
<feature type="transmembrane region" description="Helical" evidence="1">
    <location>
        <begin position="78"/>
        <end position="99"/>
    </location>
</feature>
<proteinExistence type="predicted"/>